<sequence>MNLRLSLLLMVLLVGSASVSAQAVTVTDSITVKPGPGTVFMYQGNRLKPKQLLLLTQRSPAAYQEMQIAKSKSDVASVLGFIGGGLVGWPIGTALGGGQPNWALAGVGAGIIAVSIPFTASYNKHARAAAALYNQNAVPTATGRLEMELRFSGQHLGMQLRF</sequence>
<organism evidence="2 3">
    <name type="scientific">Catalinimonas alkaloidigena</name>
    <dbReference type="NCBI Taxonomy" id="1075417"/>
    <lineage>
        <taxon>Bacteria</taxon>
        <taxon>Pseudomonadati</taxon>
        <taxon>Bacteroidota</taxon>
        <taxon>Cytophagia</taxon>
        <taxon>Cytophagales</taxon>
        <taxon>Catalimonadaceae</taxon>
        <taxon>Catalinimonas</taxon>
    </lineage>
</organism>
<proteinExistence type="predicted"/>
<evidence type="ECO:0000256" key="1">
    <source>
        <dbReference type="SAM" id="SignalP"/>
    </source>
</evidence>
<keyword evidence="1" id="KW-0732">Signal</keyword>
<evidence type="ECO:0000313" key="2">
    <source>
        <dbReference type="EMBL" id="SDL47250.1"/>
    </source>
</evidence>
<dbReference type="EMBL" id="FNFO01000006">
    <property type="protein sequence ID" value="SDL47250.1"/>
    <property type="molecule type" value="Genomic_DNA"/>
</dbReference>
<dbReference type="OrthoDB" id="1122180at2"/>
<keyword evidence="3" id="KW-1185">Reference proteome</keyword>
<dbReference type="STRING" id="1075417.SAMN05421823_106117"/>
<name>A0A1G9KBD7_9BACT</name>
<accession>A0A1G9KBD7</accession>
<dbReference type="AlphaFoldDB" id="A0A1G9KBD7"/>
<evidence type="ECO:0000313" key="3">
    <source>
        <dbReference type="Proteomes" id="UP000198510"/>
    </source>
</evidence>
<protein>
    <submittedName>
        <fullName evidence="2">Uncharacterized protein</fullName>
    </submittedName>
</protein>
<feature type="signal peptide" evidence="1">
    <location>
        <begin position="1"/>
        <end position="23"/>
    </location>
</feature>
<reference evidence="2 3" key="1">
    <citation type="submission" date="2016-10" db="EMBL/GenBank/DDBJ databases">
        <authorList>
            <person name="de Groot N.N."/>
        </authorList>
    </citation>
    <scope>NUCLEOTIDE SEQUENCE [LARGE SCALE GENOMIC DNA]</scope>
    <source>
        <strain evidence="2 3">DSM 25186</strain>
    </source>
</reference>
<dbReference type="Proteomes" id="UP000198510">
    <property type="component" value="Unassembled WGS sequence"/>
</dbReference>
<feature type="chain" id="PRO_5011672954" evidence="1">
    <location>
        <begin position="24"/>
        <end position="162"/>
    </location>
</feature>
<gene>
    <name evidence="2" type="ORF">SAMN05421823_106117</name>
</gene>
<dbReference type="RefSeq" id="WP_143017325.1">
    <property type="nucleotide sequence ID" value="NZ_FNFO01000006.1"/>
</dbReference>